<evidence type="ECO:0000313" key="10">
    <source>
        <dbReference type="Proteomes" id="UP000235114"/>
    </source>
</evidence>
<keyword evidence="7" id="KW-0378">Hydrolase</keyword>
<dbReference type="Proteomes" id="UP000235114">
    <property type="component" value="Unassembled WGS sequence"/>
</dbReference>
<accession>A0A2N5GMU5</accession>
<name>A0A2N5GMU5_9BACI</name>
<dbReference type="EMBL" id="PGVA01000022">
    <property type="protein sequence ID" value="PLR83298.1"/>
    <property type="molecule type" value="Genomic_DNA"/>
</dbReference>
<organism evidence="7 9">
    <name type="scientific">Bacillus canaveralius</name>
    <dbReference type="NCBI Taxonomy" id="1403243"/>
    <lineage>
        <taxon>Bacteria</taxon>
        <taxon>Bacillati</taxon>
        <taxon>Bacillota</taxon>
        <taxon>Bacilli</taxon>
        <taxon>Bacillales</taxon>
        <taxon>Bacillaceae</taxon>
        <taxon>Bacillus</taxon>
    </lineage>
</organism>
<keyword evidence="4 6" id="KW-1133">Transmembrane helix</keyword>
<dbReference type="RefSeq" id="WP_101577150.1">
    <property type="nucleotide sequence ID" value="NZ_PGVA01000022.1"/>
</dbReference>
<dbReference type="Proteomes" id="UP000234951">
    <property type="component" value="Unassembled WGS sequence"/>
</dbReference>
<comment type="caution">
    <text evidence="7">The sequence shown here is derived from an EMBL/GenBank/DDBJ whole genome shotgun (WGS) entry which is preliminary data.</text>
</comment>
<keyword evidence="2" id="KW-1003">Cell membrane</keyword>
<keyword evidence="3 6" id="KW-0812">Transmembrane</keyword>
<evidence type="ECO:0000313" key="7">
    <source>
        <dbReference type="EMBL" id="PLR83298.1"/>
    </source>
</evidence>
<reference evidence="8 10" key="2">
    <citation type="submission" date="2017-12" db="EMBL/GenBank/DDBJ databases">
        <title>Comparative Functional Genomics of Dry Heat Resistant strains isolated from the Viking Spacecraft.</title>
        <authorList>
            <person name="Seuylemezian A."/>
            <person name="Cooper K."/>
            <person name="Vaishampayan P."/>
        </authorList>
    </citation>
    <scope>NUCLEOTIDE SEQUENCE [LARGE SCALE GENOMIC DNA]</scope>
    <source>
        <strain evidence="8 10">ATCC 29669</strain>
    </source>
</reference>
<dbReference type="PANTHER" id="PTHR33931">
    <property type="entry name" value="HOLIN-LIKE PROTEIN CIDA-RELATED"/>
    <property type="match status" value="1"/>
</dbReference>
<keyword evidence="5 6" id="KW-0472">Membrane</keyword>
<keyword evidence="10" id="KW-1185">Reference proteome</keyword>
<proteinExistence type="predicted"/>
<evidence type="ECO:0000256" key="3">
    <source>
        <dbReference type="ARBA" id="ARBA00022692"/>
    </source>
</evidence>
<feature type="transmembrane region" description="Helical" evidence="6">
    <location>
        <begin position="88"/>
        <end position="109"/>
    </location>
</feature>
<evidence type="ECO:0000313" key="9">
    <source>
        <dbReference type="Proteomes" id="UP000234951"/>
    </source>
</evidence>
<sequence length="121" mass="13828">MRLSWLLQLLVISGFLLLGYSIVAVFRIQLPGSVVGMILLFVFLLTGIIRLDWVESAASFQLKHLTLLFIPPIVNLFLSPSLQQIMRWNIVLILVVSSMCCLLGTAFFVEWYEKTKRRNGQ</sequence>
<dbReference type="GO" id="GO:0016787">
    <property type="term" value="F:hydrolase activity"/>
    <property type="evidence" value="ECO:0007669"/>
    <property type="project" value="UniProtKB-KW"/>
</dbReference>
<evidence type="ECO:0000256" key="5">
    <source>
        <dbReference type="ARBA" id="ARBA00023136"/>
    </source>
</evidence>
<feature type="transmembrane region" description="Helical" evidence="6">
    <location>
        <begin position="7"/>
        <end position="28"/>
    </location>
</feature>
<dbReference type="OrthoDB" id="3176438at2"/>
<protein>
    <submittedName>
        <fullName evidence="7">Murein hydrolase transporter LrgA</fullName>
    </submittedName>
</protein>
<dbReference type="EMBL" id="PGVD01000030">
    <property type="protein sequence ID" value="PLR96655.1"/>
    <property type="molecule type" value="Genomic_DNA"/>
</dbReference>
<evidence type="ECO:0000256" key="4">
    <source>
        <dbReference type="ARBA" id="ARBA00022989"/>
    </source>
</evidence>
<reference evidence="7 9" key="1">
    <citation type="submission" date="2017-11" db="EMBL/GenBank/DDBJ databases">
        <title>Comparitive Functional Genomics of Dry Heat Resistant strains isolated from the Viking Spacecraft.</title>
        <authorList>
            <person name="Seuylemezian A."/>
            <person name="Cooper K."/>
            <person name="Vaishampayan P."/>
        </authorList>
    </citation>
    <scope>NUCLEOTIDE SEQUENCE [LARGE SCALE GENOMIC DNA]</scope>
    <source>
        <strain evidence="7 9">M4.6</strain>
    </source>
</reference>
<evidence type="ECO:0000256" key="1">
    <source>
        <dbReference type="ARBA" id="ARBA00004651"/>
    </source>
</evidence>
<dbReference type="Pfam" id="PF03788">
    <property type="entry name" value="LrgA"/>
    <property type="match status" value="1"/>
</dbReference>
<dbReference type="GO" id="GO:0005886">
    <property type="term" value="C:plasma membrane"/>
    <property type="evidence" value="ECO:0007669"/>
    <property type="project" value="UniProtKB-SubCell"/>
</dbReference>
<comment type="subcellular location">
    <subcellularLocation>
        <location evidence="1">Cell membrane</location>
        <topology evidence="1">Multi-pass membrane protein</topology>
    </subcellularLocation>
</comment>
<evidence type="ECO:0000256" key="2">
    <source>
        <dbReference type="ARBA" id="ARBA00022475"/>
    </source>
</evidence>
<gene>
    <name evidence="7" type="ORF">CU635_09610</name>
    <name evidence="8" type="ORF">CVD25_11555</name>
</gene>
<evidence type="ECO:0000256" key="6">
    <source>
        <dbReference type="SAM" id="Phobius"/>
    </source>
</evidence>
<feature type="transmembrane region" description="Helical" evidence="6">
    <location>
        <begin position="34"/>
        <end position="53"/>
    </location>
</feature>
<dbReference type="InterPro" id="IPR005538">
    <property type="entry name" value="LrgA/CidA"/>
</dbReference>
<dbReference type="AlphaFoldDB" id="A0A2N5GMU5"/>
<dbReference type="PANTHER" id="PTHR33931:SF2">
    <property type="entry name" value="HOLIN-LIKE PROTEIN CIDA"/>
    <property type="match status" value="1"/>
</dbReference>
<evidence type="ECO:0000313" key="8">
    <source>
        <dbReference type="EMBL" id="PLR96655.1"/>
    </source>
</evidence>